<evidence type="ECO:0000313" key="1">
    <source>
        <dbReference type="EMBL" id="MFC3126156.1"/>
    </source>
</evidence>
<evidence type="ECO:0000313" key="2">
    <source>
        <dbReference type="Proteomes" id="UP001595593"/>
    </source>
</evidence>
<gene>
    <name evidence="1" type="ORF">ACFOD4_13895</name>
</gene>
<dbReference type="EMBL" id="JBHRTN010000014">
    <property type="protein sequence ID" value="MFC3126156.1"/>
    <property type="molecule type" value="Genomic_DNA"/>
</dbReference>
<dbReference type="Proteomes" id="UP001595593">
    <property type="component" value="Unassembled WGS sequence"/>
</dbReference>
<sequence>MMRPYQPPSLLALISDEDGTTASRMLAEERIRSAAFAAGRQQGLEEGLRLGREEGLVVARGEAERDLQAELLKRGQQGAAACAAALQALLSRRDEDRRALDAALRAALGAALQAVFPVLMSRAVGSEVAALAVAALTERGEDMLTLHAHPDTLAAARTDGLVMPERLRLRPDPALPIGQAELAWGEGGLLYDPAALQAQVLALLGAPAAPASTTIQEISP</sequence>
<proteinExistence type="predicted"/>
<organism evidence="1 2">
    <name type="scientific">Teichococcus globiformis</name>
    <dbReference type="NCBI Taxonomy" id="2307229"/>
    <lineage>
        <taxon>Bacteria</taxon>
        <taxon>Pseudomonadati</taxon>
        <taxon>Pseudomonadota</taxon>
        <taxon>Alphaproteobacteria</taxon>
        <taxon>Acetobacterales</taxon>
        <taxon>Roseomonadaceae</taxon>
        <taxon>Roseomonas</taxon>
    </lineage>
</organism>
<reference evidence="2" key="1">
    <citation type="journal article" date="2019" name="Int. J. Syst. Evol. Microbiol.">
        <title>The Global Catalogue of Microorganisms (GCM) 10K type strain sequencing project: providing services to taxonomists for standard genome sequencing and annotation.</title>
        <authorList>
            <consortium name="The Broad Institute Genomics Platform"/>
            <consortium name="The Broad Institute Genome Sequencing Center for Infectious Disease"/>
            <person name="Wu L."/>
            <person name="Ma J."/>
        </authorList>
    </citation>
    <scope>NUCLEOTIDE SEQUENCE [LARGE SCALE GENOMIC DNA]</scope>
    <source>
        <strain evidence="2">KCTC 52094</strain>
    </source>
</reference>
<dbReference type="RefSeq" id="WP_379597317.1">
    <property type="nucleotide sequence ID" value="NZ_JBHRTN010000014.1"/>
</dbReference>
<comment type="caution">
    <text evidence="1">The sequence shown here is derived from an EMBL/GenBank/DDBJ whole genome shotgun (WGS) entry which is preliminary data.</text>
</comment>
<name>A0ABV7G3U2_9PROT</name>
<accession>A0ABV7G3U2</accession>
<protein>
    <recommendedName>
        <fullName evidence="3">Flagellar assembly protein FliH/Type III secretion system HrpE domain-containing protein</fullName>
    </recommendedName>
</protein>
<keyword evidence="2" id="KW-1185">Reference proteome</keyword>
<evidence type="ECO:0008006" key="3">
    <source>
        <dbReference type="Google" id="ProtNLM"/>
    </source>
</evidence>